<keyword evidence="4" id="KW-1185">Reference proteome</keyword>
<dbReference type="AlphaFoldDB" id="A0A7X5YLJ4"/>
<name>A0A7X5YLJ4_9CAUL</name>
<dbReference type="SMART" id="SM00992">
    <property type="entry name" value="YccV-like"/>
    <property type="match status" value="1"/>
</dbReference>
<gene>
    <name evidence="3" type="ORF">GGQ87_002147</name>
</gene>
<dbReference type="GO" id="GO:0003677">
    <property type="term" value="F:DNA binding"/>
    <property type="evidence" value="ECO:0007669"/>
    <property type="project" value="UniProtKB-UniRule"/>
</dbReference>
<dbReference type="NCBIfam" id="TIGR02097">
    <property type="entry name" value="yccV"/>
    <property type="match status" value="1"/>
</dbReference>
<dbReference type="EMBL" id="JAATJM010000002">
    <property type="protein sequence ID" value="NJC41852.1"/>
    <property type="molecule type" value="Genomic_DNA"/>
</dbReference>
<keyword evidence="3" id="KW-0346">Stress response</keyword>
<dbReference type="Gene3D" id="2.30.30.390">
    <property type="entry name" value="Hemimethylated DNA-binding domain"/>
    <property type="match status" value="1"/>
</dbReference>
<sequence length="104" mass="11354">MTDQIVAKFGLGQIVRHREAAFRGVVIDVDPVFSGNRADTGSVSPDQPFYQVLALGAEGGFVAYAPEDALEHDPELSAVTREAESRWFNVDSRGRYAPKAHAIH</sequence>
<comment type="caution">
    <text evidence="3">The sequence shown here is derived from an EMBL/GenBank/DDBJ whole genome shotgun (WGS) entry which is preliminary data.</text>
</comment>
<protein>
    <recommendedName>
        <fullName evidence="1">Heat shock protein HspQ</fullName>
    </recommendedName>
</protein>
<evidence type="ECO:0000259" key="2">
    <source>
        <dbReference type="SMART" id="SM00992"/>
    </source>
</evidence>
<evidence type="ECO:0000313" key="3">
    <source>
        <dbReference type="EMBL" id="NJC41852.1"/>
    </source>
</evidence>
<dbReference type="InterPro" id="IPR011722">
    <property type="entry name" value="Hemimethylated_DNA-bd_dom"/>
</dbReference>
<proteinExistence type="predicted"/>
<dbReference type="SUPFAM" id="SSF141255">
    <property type="entry name" value="YccV-like"/>
    <property type="match status" value="1"/>
</dbReference>
<dbReference type="Pfam" id="PF08755">
    <property type="entry name" value="YccV-like"/>
    <property type="match status" value="1"/>
</dbReference>
<evidence type="ECO:0000256" key="1">
    <source>
        <dbReference type="NCBIfam" id="TIGR02097"/>
    </source>
</evidence>
<organism evidence="3 4">
    <name type="scientific">Brevundimonas alba</name>
    <dbReference type="NCBI Taxonomy" id="74314"/>
    <lineage>
        <taxon>Bacteria</taxon>
        <taxon>Pseudomonadati</taxon>
        <taxon>Pseudomonadota</taxon>
        <taxon>Alphaproteobacteria</taxon>
        <taxon>Caulobacterales</taxon>
        <taxon>Caulobacteraceae</taxon>
        <taxon>Brevundimonas</taxon>
    </lineage>
</organism>
<accession>A0A7X5YLJ4</accession>
<evidence type="ECO:0000313" key="4">
    <source>
        <dbReference type="Proteomes" id="UP000587415"/>
    </source>
</evidence>
<dbReference type="Proteomes" id="UP000587415">
    <property type="component" value="Unassembled WGS sequence"/>
</dbReference>
<dbReference type="InterPro" id="IPR036623">
    <property type="entry name" value="Hemimethylated_DNA-bd_sf"/>
</dbReference>
<dbReference type="RefSeq" id="WP_168047636.1">
    <property type="nucleotide sequence ID" value="NZ_JAATJM010000002.1"/>
</dbReference>
<reference evidence="3 4" key="1">
    <citation type="submission" date="2020-03" db="EMBL/GenBank/DDBJ databases">
        <title>Genomic Encyclopedia of Type Strains, Phase IV (KMG-IV): sequencing the most valuable type-strain genomes for metagenomic binning, comparative biology and taxonomic classification.</title>
        <authorList>
            <person name="Goeker M."/>
        </authorList>
    </citation>
    <scope>NUCLEOTIDE SEQUENCE [LARGE SCALE GENOMIC DNA]</scope>
    <source>
        <strain evidence="3 4">DSM 4736</strain>
    </source>
</reference>
<feature type="domain" description="Hemimethylated DNA-binding" evidence="2">
    <location>
        <begin position="6"/>
        <end position="99"/>
    </location>
</feature>